<feature type="region of interest" description="Disordered" evidence="1">
    <location>
        <begin position="56"/>
        <end position="80"/>
    </location>
</feature>
<proteinExistence type="predicted"/>
<name>F7AP43_ORNAN</name>
<keyword evidence="3" id="KW-1185">Reference proteome</keyword>
<dbReference type="PANTHER" id="PTHR16234">
    <property type="entry name" value="SIMILAR TO HYPOTHETICAL PROTEIN FLJ20508"/>
    <property type="match status" value="1"/>
</dbReference>
<dbReference type="STRING" id="9258.ENSOANP00000003256"/>
<dbReference type="FunCoup" id="F7AP43">
    <property type="interactions" value="3211"/>
</dbReference>
<sequence length="280" mass="31154">MAAGLRGAGLQFPAASVGRLGWGMRSGKRSLEGAASGERRAASGERGLGRRFISRLGEAGSGSFPGERRGRRRGTRRMAAPGPRLTRVREVLKACFRAVERQQNVWRSALQDCRPLLGSLGNLAEQVEAAQNVAFEAAPLGAFPDLRERLKRKQLTAGDTILDKLEERMAVLLGVRDAVSGHVERAFEVYEQHARPADIDAILLRSAVIPSIADMLEWLQDIERSYRNLYLGKRDLINQISWDNLPFLQALPQAWERVSEDDHQDLVHDTLLMVSFFLDS</sequence>
<dbReference type="OMA" id="SHVEQVF"/>
<evidence type="ECO:0000313" key="2">
    <source>
        <dbReference type="Ensembl" id="ENSOANP00000003256.2"/>
    </source>
</evidence>
<dbReference type="PANTHER" id="PTHR16234:SF5">
    <property type="entry name" value="AFG2-INTERACTING RIBOSOME MATURATION FACTOR"/>
    <property type="match status" value="1"/>
</dbReference>
<protein>
    <submittedName>
        <fullName evidence="2">Uncharacterized protein</fullName>
    </submittedName>
</protein>
<dbReference type="Ensembl" id="ENSOANT00000003257.3">
    <property type="protein sequence ID" value="ENSOANP00000003256.2"/>
    <property type="gene ID" value="ENSOANG00000002053.3"/>
</dbReference>
<dbReference type="InParanoid" id="F7AP43"/>
<gene>
    <name evidence="2" type="primary">AIRIM</name>
</gene>
<evidence type="ECO:0000256" key="1">
    <source>
        <dbReference type="SAM" id="MobiDB-lite"/>
    </source>
</evidence>
<reference evidence="2" key="1">
    <citation type="submission" date="2025-08" db="UniProtKB">
        <authorList>
            <consortium name="Ensembl"/>
        </authorList>
    </citation>
    <scope>IDENTIFICATION</scope>
    <source>
        <strain evidence="2">Glennie</strain>
    </source>
</reference>
<dbReference type="GeneTree" id="ENSGT00390000008551"/>
<dbReference type="Pfam" id="PF15011">
    <property type="entry name" value="CA109-like"/>
    <property type="match status" value="1"/>
</dbReference>
<dbReference type="GO" id="GO:0005634">
    <property type="term" value="C:nucleus"/>
    <property type="evidence" value="ECO:0000318"/>
    <property type="project" value="GO_Central"/>
</dbReference>
<reference evidence="2" key="2">
    <citation type="submission" date="2025-09" db="UniProtKB">
        <authorList>
            <consortium name="Ensembl"/>
        </authorList>
    </citation>
    <scope>IDENTIFICATION</scope>
    <source>
        <strain evidence="2">Glennie</strain>
    </source>
</reference>
<dbReference type="eggNOG" id="ENOG502S0VU">
    <property type="taxonomic scope" value="Eukaryota"/>
</dbReference>
<dbReference type="InterPro" id="IPR029159">
    <property type="entry name" value="CA109-like"/>
</dbReference>
<dbReference type="GO" id="GO:0005737">
    <property type="term" value="C:cytoplasm"/>
    <property type="evidence" value="ECO:0000318"/>
    <property type="project" value="GO_Central"/>
</dbReference>
<dbReference type="HOGENOM" id="CLU_111850_0_0_1"/>
<organism evidence="2 3">
    <name type="scientific">Ornithorhynchus anatinus</name>
    <name type="common">Duckbill platypus</name>
    <dbReference type="NCBI Taxonomy" id="9258"/>
    <lineage>
        <taxon>Eukaryota</taxon>
        <taxon>Metazoa</taxon>
        <taxon>Chordata</taxon>
        <taxon>Craniata</taxon>
        <taxon>Vertebrata</taxon>
        <taxon>Euteleostomi</taxon>
        <taxon>Mammalia</taxon>
        <taxon>Monotremata</taxon>
        <taxon>Ornithorhynchidae</taxon>
        <taxon>Ornithorhynchus</taxon>
    </lineage>
</organism>
<dbReference type="Proteomes" id="UP000002279">
    <property type="component" value="Unplaced"/>
</dbReference>
<dbReference type="AlphaFoldDB" id="F7AP43"/>
<accession>F7AP43</accession>
<dbReference type="Bgee" id="ENSOANG00000002053">
    <property type="expression patterns" value="Expressed in fibroblast and 8 other cell types or tissues"/>
</dbReference>
<evidence type="ECO:0000313" key="3">
    <source>
        <dbReference type="Proteomes" id="UP000002279"/>
    </source>
</evidence>